<dbReference type="InterPro" id="IPR018357">
    <property type="entry name" value="Hexapep_transf_CS"/>
</dbReference>
<comment type="caution">
    <text evidence="6">The sequence shown here is derived from an EMBL/GenBank/DDBJ whole genome shotgun (WGS) entry which is preliminary data.</text>
</comment>
<organism evidence="6 7">
    <name type="scientific">Phaeospirillum tilakii</name>
    <dbReference type="NCBI Taxonomy" id="741673"/>
    <lineage>
        <taxon>Bacteria</taxon>
        <taxon>Pseudomonadati</taxon>
        <taxon>Pseudomonadota</taxon>
        <taxon>Alphaproteobacteria</taxon>
        <taxon>Rhodospirillales</taxon>
        <taxon>Rhodospirillaceae</taxon>
        <taxon>Phaeospirillum</taxon>
    </lineage>
</organism>
<keyword evidence="7" id="KW-1185">Reference proteome</keyword>
<dbReference type="InterPro" id="IPR011004">
    <property type="entry name" value="Trimer_LpxA-like_sf"/>
</dbReference>
<proteinExistence type="inferred from homology"/>
<gene>
    <name evidence="6" type="ORF">ACFSNB_02005</name>
</gene>
<dbReference type="Pfam" id="PF14602">
    <property type="entry name" value="Hexapep_2"/>
    <property type="match status" value="1"/>
</dbReference>
<dbReference type="EC" id="2.3.1.30" evidence="5"/>
<name>A0ABW5C964_9PROT</name>
<evidence type="ECO:0000256" key="2">
    <source>
        <dbReference type="ARBA" id="ARBA00022679"/>
    </source>
</evidence>
<dbReference type="PROSITE" id="PS00101">
    <property type="entry name" value="HEXAPEP_TRANSFERASES"/>
    <property type="match status" value="1"/>
</dbReference>
<evidence type="ECO:0000256" key="3">
    <source>
        <dbReference type="ARBA" id="ARBA00022737"/>
    </source>
</evidence>
<evidence type="ECO:0000256" key="5">
    <source>
        <dbReference type="PIRNR" id="PIRNR000441"/>
    </source>
</evidence>
<dbReference type="InterPro" id="IPR001451">
    <property type="entry name" value="Hexapep"/>
</dbReference>
<evidence type="ECO:0000313" key="7">
    <source>
        <dbReference type="Proteomes" id="UP001597296"/>
    </source>
</evidence>
<sequence>MDSIRAKLAMDLTVWADGLGRERTPRLAIRLALIEPGFQLALSIRLQELVGRIPRIGTLCQRIVWYVTCMMTGSDVDPDARIGGGIFFPHPYGVVIGQEARLGRRVTILQGVTVGRKRPDTGMPTIGDGVTLGAGAAILGPITLGDAVMVGANAVVLTDVPAGHRAVGVPARILPPEQP</sequence>
<comment type="catalytic activity">
    <reaction evidence="5">
        <text>L-serine + acetyl-CoA = O-acetyl-L-serine + CoA</text>
        <dbReference type="Rhea" id="RHEA:24560"/>
        <dbReference type="ChEBI" id="CHEBI:33384"/>
        <dbReference type="ChEBI" id="CHEBI:57287"/>
        <dbReference type="ChEBI" id="CHEBI:57288"/>
        <dbReference type="ChEBI" id="CHEBI:58340"/>
        <dbReference type="EC" id="2.3.1.30"/>
    </reaction>
</comment>
<dbReference type="SUPFAM" id="SSF51161">
    <property type="entry name" value="Trimeric LpxA-like enzymes"/>
    <property type="match status" value="1"/>
</dbReference>
<dbReference type="Gene3D" id="2.160.10.10">
    <property type="entry name" value="Hexapeptide repeat proteins"/>
    <property type="match status" value="1"/>
</dbReference>
<dbReference type="EMBL" id="JBHUIY010000002">
    <property type="protein sequence ID" value="MFD2232570.1"/>
    <property type="molecule type" value="Genomic_DNA"/>
</dbReference>
<dbReference type="Proteomes" id="UP001597296">
    <property type="component" value="Unassembled WGS sequence"/>
</dbReference>
<dbReference type="GO" id="GO:0009001">
    <property type="term" value="F:serine O-acetyltransferase activity"/>
    <property type="evidence" value="ECO:0007669"/>
    <property type="project" value="UniProtKB-EC"/>
</dbReference>
<reference evidence="7" key="1">
    <citation type="journal article" date="2019" name="Int. J. Syst. Evol. Microbiol.">
        <title>The Global Catalogue of Microorganisms (GCM) 10K type strain sequencing project: providing services to taxonomists for standard genome sequencing and annotation.</title>
        <authorList>
            <consortium name="The Broad Institute Genomics Platform"/>
            <consortium name="The Broad Institute Genome Sequencing Center for Infectious Disease"/>
            <person name="Wu L."/>
            <person name="Ma J."/>
        </authorList>
    </citation>
    <scope>NUCLEOTIDE SEQUENCE [LARGE SCALE GENOMIC DNA]</scope>
    <source>
        <strain evidence="7">KCTC 15012</strain>
    </source>
</reference>
<evidence type="ECO:0000256" key="4">
    <source>
        <dbReference type="ARBA" id="ARBA00023315"/>
    </source>
</evidence>
<keyword evidence="4 5" id="KW-0012">Acyltransferase</keyword>
<comment type="similarity">
    <text evidence="1 5">Belongs to the transferase hexapeptide repeat family.</text>
</comment>
<dbReference type="Pfam" id="PF00132">
    <property type="entry name" value="Hexapep"/>
    <property type="match status" value="1"/>
</dbReference>
<dbReference type="InterPro" id="IPR005881">
    <property type="entry name" value="Ser_O-AcTrfase"/>
</dbReference>
<evidence type="ECO:0000256" key="1">
    <source>
        <dbReference type="ARBA" id="ARBA00007274"/>
    </source>
</evidence>
<dbReference type="CDD" id="cd03354">
    <property type="entry name" value="LbH_SAT"/>
    <property type="match status" value="1"/>
</dbReference>
<accession>A0ABW5C964</accession>
<protein>
    <recommendedName>
        <fullName evidence="5">Serine acetyltransferase</fullName>
        <ecNumber evidence="5">2.3.1.30</ecNumber>
    </recommendedName>
</protein>
<dbReference type="RefSeq" id="WP_377313993.1">
    <property type="nucleotide sequence ID" value="NZ_JBHUIY010000002.1"/>
</dbReference>
<keyword evidence="3" id="KW-0677">Repeat</keyword>
<keyword evidence="2 5" id="KW-0808">Transferase</keyword>
<dbReference type="PANTHER" id="PTHR42811">
    <property type="entry name" value="SERINE ACETYLTRANSFERASE"/>
    <property type="match status" value="1"/>
</dbReference>
<dbReference type="PIRSF" id="PIRSF000441">
    <property type="entry name" value="CysE"/>
    <property type="match status" value="1"/>
</dbReference>
<dbReference type="InterPro" id="IPR045304">
    <property type="entry name" value="LbH_SAT"/>
</dbReference>
<evidence type="ECO:0000313" key="6">
    <source>
        <dbReference type="EMBL" id="MFD2232570.1"/>
    </source>
</evidence>